<dbReference type="InterPro" id="IPR000014">
    <property type="entry name" value="PAS"/>
</dbReference>
<dbReference type="InterPro" id="IPR001610">
    <property type="entry name" value="PAC"/>
</dbReference>
<evidence type="ECO:0000256" key="10">
    <source>
        <dbReference type="ARBA" id="ARBA00023136"/>
    </source>
</evidence>
<dbReference type="Pfam" id="PF08448">
    <property type="entry name" value="PAS_4"/>
    <property type="match status" value="2"/>
</dbReference>
<feature type="domain" description="PAC" evidence="15">
    <location>
        <begin position="694"/>
        <end position="746"/>
    </location>
</feature>
<dbReference type="SMART" id="SM01079">
    <property type="entry name" value="CHASE"/>
    <property type="match status" value="1"/>
</dbReference>
<comment type="caution">
    <text evidence="17">The sequence shown here is derived from an EMBL/GenBank/DDBJ whole genome shotgun (WGS) entry which is preliminary data.</text>
</comment>
<dbReference type="Gene3D" id="1.10.287.130">
    <property type="match status" value="1"/>
</dbReference>
<dbReference type="GO" id="GO:0009927">
    <property type="term" value="F:histidine phosphotransfer kinase activity"/>
    <property type="evidence" value="ECO:0007669"/>
    <property type="project" value="TreeGrafter"/>
</dbReference>
<dbReference type="Pfam" id="PF00989">
    <property type="entry name" value="PAS"/>
    <property type="match status" value="1"/>
</dbReference>
<protein>
    <recommendedName>
        <fullName evidence="3">histidine kinase</fullName>
        <ecNumber evidence="3">2.7.13.3</ecNumber>
    </recommendedName>
</protein>
<dbReference type="RefSeq" id="WP_124945141.1">
    <property type="nucleotide sequence ID" value="NZ_BHVT01000008.1"/>
</dbReference>
<keyword evidence="6" id="KW-0812">Transmembrane</keyword>
<dbReference type="Pfam" id="PF00072">
    <property type="entry name" value="Response_reg"/>
    <property type="match status" value="2"/>
</dbReference>
<dbReference type="PROSITE" id="PS50839">
    <property type="entry name" value="CHASE"/>
    <property type="match status" value="1"/>
</dbReference>
<accession>A0A4R3Y1R3</accession>
<organism evidence="17 18">
    <name type="scientific">Sulfurirhabdus autotrophica</name>
    <dbReference type="NCBI Taxonomy" id="1706046"/>
    <lineage>
        <taxon>Bacteria</taxon>
        <taxon>Pseudomonadati</taxon>
        <taxon>Pseudomonadota</taxon>
        <taxon>Betaproteobacteria</taxon>
        <taxon>Nitrosomonadales</taxon>
        <taxon>Sulfuricellaceae</taxon>
        <taxon>Sulfurirhabdus</taxon>
    </lineage>
</organism>
<dbReference type="Gene3D" id="3.30.450.350">
    <property type="entry name" value="CHASE domain"/>
    <property type="match status" value="1"/>
</dbReference>
<name>A0A4R3Y1R3_9PROT</name>
<feature type="domain" description="PAC" evidence="15">
    <location>
        <begin position="427"/>
        <end position="477"/>
    </location>
</feature>
<dbReference type="Pfam" id="PF03924">
    <property type="entry name" value="CHASE"/>
    <property type="match status" value="1"/>
</dbReference>
<evidence type="ECO:0000256" key="9">
    <source>
        <dbReference type="ARBA" id="ARBA00023012"/>
    </source>
</evidence>
<proteinExistence type="predicted"/>
<dbReference type="FunFam" id="3.30.565.10:FF:000006">
    <property type="entry name" value="Sensor histidine kinase WalK"/>
    <property type="match status" value="1"/>
</dbReference>
<dbReference type="Gene3D" id="3.30.450.20">
    <property type="entry name" value="PAS domain"/>
    <property type="match status" value="5"/>
</dbReference>
<dbReference type="PROSITE" id="PS50109">
    <property type="entry name" value="HIS_KIN"/>
    <property type="match status" value="1"/>
</dbReference>
<dbReference type="Pfam" id="PF00512">
    <property type="entry name" value="HisKA"/>
    <property type="match status" value="1"/>
</dbReference>
<dbReference type="CDD" id="cd00082">
    <property type="entry name" value="HisKA"/>
    <property type="match status" value="1"/>
</dbReference>
<dbReference type="PANTHER" id="PTHR43047">
    <property type="entry name" value="TWO-COMPONENT HISTIDINE PROTEIN KINASE"/>
    <property type="match status" value="1"/>
</dbReference>
<dbReference type="InterPro" id="IPR013656">
    <property type="entry name" value="PAS_4"/>
</dbReference>
<feature type="domain" description="Histidine kinase" evidence="12">
    <location>
        <begin position="1000"/>
        <end position="1219"/>
    </location>
</feature>
<evidence type="ECO:0000313" key="18">
    <source>
        <dbReference type="Proteomes" id="UP000295367"/>
    </source>
</evidence>
<feature type="domain" description="PAS" evidence="14">
    <location>
        <begin position="478"/>
        <end position="530"/>
    </location>
</feature>
<dbReference type="InterPro" id="IPR006189">
    <property type="entry name" value="CHASE_dom"/>
</dbReference>
<dbReference type="PROSITE" id="PS50112">
    <property type="entry name" value="PAS"/>
    <property type="match status" value="5"/>
</dbReference>
<evidence type="ECO:0000256" key="2">
    <source>
        <dbReference type="ARBA" id="ARBA00004429"/>
    </source>
</evidence>
<dbReference type="SMART" id="SM00387">
    <property type="entry name" value="HATPase_c"/>
    <property type="match status" value="1"/>
</dbReference>
<evidence type="ECO:0000256" key="6">
    <source>
        <dbReference type="ARBA" id="ARBA00022692"/>
    </source>
</evidence>
<dbReference type="Gene3D" id="3.30.565.10">
    <property type="entry name" value="Histidine kinase-like ATPase, C-terminal domain"/>
    <property type="match status" value="1"/>
</dbReference>
<keyword evidence="9" id="KW-0902">Two-component regulatory system</keyword>
<evidence type="ECO:0000256" key="7">
    <source>
        <dbReference type="ARBA" id="ARBA00022777"/>
    </source>
</evidence>
<keyword evidence="7" id="KW-0418">Kinase</keyword>
<evidence type="ECO:0000259" key="13">
    <source>
        <dbReference type="PROSITE" id="PS50110"/>
    </source>
</evidence>
<dbReference type="InterPro" id="IPR003661">
    <property type="entry name" value="HisK_dim/P_dom"/>
</dbReference>
<feature type="modified residue" description="4-aspartylphosphate" evidence="11">
    <location>
        <position position="1412"/>
    </location>
</feature>
<dbReference type="SMART" id="SM00091">
    <property type="entry name" value="PAS"/>
    <property type="match status" value="5"/>
</dbReference>
<gene>
    <name evidence="17" type="ORF">EDC63_113101</name>
</gene>
<dbReference type="InterPro" id="IPR001789">
    <property type="entry name" value="Sig_transdc_resp-reg_receiver"/>
</dbReference>
<reference evidence="17 18" key="1">
    <citation type="submission" date="2019-03" db="EMBL/GenBank/DDBJ databases">
        <title>Genomic Encyclopedia of Type Strains, Phase IV (KMG-IV): sequencing the most valuable type-strain genomes for metagenomic binning, comparative biology and taxonomic classification.</title>
        <authorList>
            <person name="Goeker M."/>
        </authorList>
    </citation>
    <scope>NUCLEOTIDE SEQUENCE [LARGE SCALE GENOMIC DNA]</scope>
    <source>
        <strain evidence="17 18">DSM 100309</strain>
    </source>
</reference>
<dbReference type="Proteomes" id="UP000295367">
    <property type="component" value="Unassembled WGS sequence"/>
</dbReference>
<dbReference type="FunFam" id="1.10.287.130:FF:000001">
    <property type="entry name" value="Two-component sensor histidine kinase"/>
    <property type="match status" value="1"/>
</dbReference>
<dbReference type="PRINTS" id="PR00344">
    <property type="entry name" value="BCTRLSENSOR"/>
</dbReference>
<feature type="domain" description="PAS" evidence="14">
    <location>
        <begin position="870"/>
        <end position="914"/>
    </location>
</feature>
<dbReference type="EMBL" id="SMCO01000013">
    <property type="protein sequence ID" value="TCV84164.1"/>
    <property type="molecule type" value="Genomic_DNA"/>
</dbReference>
<keyword evidence="10" id="KW-0472">Membrane</keyword>
<keyword evidence="18" id="KW-1185">Reference proteome</keyword>
<keyword evidence="4 11" id="KW-0597">Phosphoprotein</keyword>
<dbReference type="PROSITE" id="PS50113">
    <property type="entry name" value="PAC"/>
    <property type="match status" value="4"/>
</dbReference>
<feature type="domain" description="CHASE" evidence="16">
    <location>
        <begin position="74"/>
        <end position="292"/>
    </location>
</feature>
<dbReference type="SUPFAM" id="SSF47384">
    <property type="entry name" value="Homodimeric domain of signal transducing histidine kinase"/>
    <property type="match status" value="1"/>
</dbReference>
<keyword evidence="5" id="KW-0808">Transferase</keyword>
<sequence>MKSKRHNFGRLLVGLLVLIGLTATYFGWRYASDSAMSLANDRFQIKMIRIKSAIHERMLAYKQVLRGGVGLFNASSDVSRQEWHDYVNSLQLNENYPGIQGMGFAKWIAPANLADHITQIRREGFPDYIVKPAGARTEYTSIIYLEPFDARNQRAFGYDMFSEVTRRTAMEMARDSGKTAISGKVILLQETKSDVQNGFLMYLPVYRGAAPANVTQRRAALVGYVYSPFRMNDLMQGVLGKTAPDVALQIYDGLDMSASKEMFKSDDIKSNHHSLFTDTREIEFNGKVWTLRFSSLPAFESDIDTGTPEIIAISGLALTALLSLLLWSLLSTRERAFGLANAMTSAVRESEERFRSVVDTAADGIVVVSENGIIESCNAAAQNIFGYSSEEMVGNNFNMLMSGVDSSQGEGFFERFLRTNENRSTGIGQEMVGLRKNGISFPMDLSVGEIHTGNQRKFTGMVRDITEQKLAQQKLNDQVRFITELQDTIPTPVYFKDVAGHYLGFNRAFEEFFGIDRDNMLGQSVSALYQHYPDVAAFHLQKDAELFNDLKPQSFEATIPTRQGERYVMYSKAPFFQEDGTLAGLIGVVYDVTERKQAEEVLQKTMRLQRAILESASYAIISTALDGTILLFNPAAERMLGYKAEELIGKATPAIIHLPEEVVAHAKIISEELGQNIEPGFEVFVAKTREGSIDENEWTYVRKDGSHVPVLLTVTAQRDENNEITGFLGIASDISERKAFEVALRDSEERYRMMAEHSSDMISRFSTDGTLSYVSPASATLLGYESSAMLGKSLFEWIHPDDREMVRQKLMMVLDNYVLDTLTCQVRSIEGHYIWMETSLRGLKESAPGGDRLIVGVSRDVTERVQATANLNRFKNILDNTLDMLFMFEPDTLRFVYLNKGAVEKMGYTSEELLQMAPYQIKPLIPEKKFREMIAPLLSGEKQSLNFETVHRCKDGSDFPVEIFLQLVREVDGHGLFIAIVRDITERKKVDRLKNEFVSTVSHELRTPLTSIRGALGLVAGGVAGELSIQAKSLIDIAYKNSERLVRLINDILDIEKIESGKMVLDLQRQDLMPIIEHAVEANRAYGEAYGVTFKITSALDGVKVEVDQDRLLQVMTNLLSNAAKFSPANSQVEIAVRPGKYGVRVMVIDKGTGIPETFRSSIFQKFSQADSSDTRQKGGTGLGLSISKAIVEKMGGEIGFETKEGMGSVFYFELPESCETGICLTRIENALHGNLLRVLICEDDEDIAVLLGLILSGGGYASDVAHNAMQAKALLQKNHYDAMTLDIGLPGQDGIALIRELRAQEATAHLPIVVVSAQAEKGRAEINDGYALVGWLDKPIDRTNLLKQLNELVINKDATRIPVILHIEDDPDIRQIVSSIGHEIAEFDHASTLTEATEKLCQKHYDLIVLDLGLPDGSGMAVMPLLKKLNHHTPVMIFSGANIAQKEAGQVASVLVKSRTSNQELLDTITQLVTQKVKN</sequence>
<keyword evidence="8" id="KW-1133">Transmembrane helix</keyword>
<evidence type="ECO:0000256" key="3">
    <source>
        <dbReference type="ARBA" id="ARBA00012438"/>
    </source>
</evidence>
<dbReference type="SUPFAM" id="SSF52172">
    <property type="entry name" value="CheY-like"/>
    <property type="match status" value="2"/>
</dbReference>
<evidence type="ECO:0000256" key="8">
    <source>
        <dbReference type="ARBA" id="ARBA00022989"/>
    </source>
</evidence>
<dbReference type="SUPFAM" id="SSF55874">
    <property type="entry name" value="ATPase domain of HSP90 chaperone/DNA topoisomerase II/histidine kinase"/>
    <property type="match status" value="1"/>
</dbReference>
<dbReference type="InterPro" id="IPR036097">
    <property type="entry name" value="HisK_dim/P_sf"/>
</dbReference>
<dbReference type="InterPro" id="IPR000700">
    <property type="entry name" value="PAS-assoc_C"/>
</dbReference>
<dbReference type="CDD" id="cd00156">
    <property type="entry name" value="REC"/>
    <property type="match status" value="1"/>
</dbReference>
<feature type="domain" description="PAS" evidence="14">
    <location>
        <begin position="747"/>
        <end position="817"/>
    </location>
</feature>
<dbReference type="InterPro" id="IPR036890">
    <property type="entry name" value="HATPase_C_sf"/>
</dbReference>
<dbReference type="SMART" id="SM00448">
    <property type="entry name" value="REC"/>
    <property type="match status" value="2"/>
</dbReference>
<dbReference type="InterPro" id="IPR005467">
    <property type="entry name" value="His_kinase_dom"/>
</dbReference>
<feature type="domain" description="PAS" evidence="14">
    <location>
        <begin position="350"/>
        <end position="396"/>
    </location>
</feature>
<dbReference type="InterPro" id="IPR013767">
    <property type="entry name" value="PAS_fold"/>
</dbReference>
<dbReference type="NCBIfam" id="TIGR00229">
    <property type="entry name" value="sensory_box"/>
    <property type="match status" value="5"/>
</dbReference>
<dbReference type="InterPro" id="IPR004358">
    <property type="entry name" value="Sig_transdc_His_kin-like_C"/>
</dbReference>
<evidence type="ECO:0000259" key="16">
    <source>
        <dbReference type="PROSITE" id="PS50839"/>
    </source>
</evidence>
<evidence type="ECO:0000313" key="17">
    <source>
        <dbReference type="EMBL" id="TCV84164.1"/>
    </source>
</evidence>
<dbReference type="Gene3D" id="3.40.50.2300">
    <property type="match status" value="2"/>
</dbReference>
<dbReference type="SMART" id="SM00086">
    <property type="entry name" value="PAC"/>
    <property type="match status" value="5"/>
</dbReference>
<comment type="subcellular location">
    <subcellularLocation>
        <location evidence="2">Cell inner membrane</location>
        <topology evidence="2">Multi-pass membrane protein</topology>
    </subcellularLocation>
</comment>
<dbReference type="OrthoDB" id="8552871at2"/>
<evidence type="ECO:0000256" key="5">
    <source>
        <dbReference type="ARBA" id="ARBA00022679"/>
    </source>
</evidence>
<dbReference type="PANTHER" id="PTHR43047:SF72">
    <property type="entry name" value="OSMOSENSING HISTIDINE PROTEIN KINASE SLN1"/>
    <property type="match status" value="1"/>
</dbReference>
<feature type="domain" description="Response regulatory" evidence="13">
    <location>
        <begin position="1238"/>
        <end position="1354"/>
    </location>
</feature>
<dbReference type="GO" id="GO:0005886">
    <property type="term" value="C:plasma membrane"/>
    <property type="evidence" value="ECO:0007669"/>
    <property type="project" value="UniProtKB-SubCell"/>
</dbReference>
<comment type="catalytic activity">
    <reaction evidence="1">
        <text>ATP + protein L-histidine = ADP + protein N-phospho-L-histidine.</text>
        <dbReference type="EC" id="2.7.13.3"/>
    </reaction>
</comment>
<dbReference type="Pfam" id="PF13426">
    <property type="entry name" value="PAS_9"/>
    <property type="match status" value="2"/>
</dbReference>
<dbReference type="InterPro" id="IPR042240">
    <property type="entry name" value="CHASE_sf"/>
</dbReference>
<dbReference type="GO" id="GO:0006355">
    <property type="term" value="P:regulation of DNA-templated transcription"/>
    <property type="evidence" value="ECO:0007669"/>
    <property type="project" value="InterPro"/>
</dbReference>
<dbReference type="SUPFAM" id="SSF55785">
    <property type="entry name" value="PYP-like sensor domain (PAS domain)"/>
    <property type="match status" value="5"/>
</dbReference>
<dbReference type="EC" id="2.7.13.3" evidence="3"/>
<feature type="domain" description="Response regulatory" evidence="13">
    <location>
        <begin position="1364"/>
        <end position="1473"/>
    </location>
</feature>
<feature type="modified residue" description="4-aspartylphosphate" evidence="11">
    <location>
        <position position="1287"/>
    </location>
</feature>
<dbReference type="GO" id="GO:0000155">
    <property type="term" value="F:phosphorelay sensor kinase activity"/>
    <property type="evidence" value="ECO:0007669"/>
    <property type="project" value="InterPro"/>
</dbReference>
<evidence type="ECO:0000259" key="14">
    <source>
        <dbReference type="PROSITE" id="PS50112"/>
    </source>
</evidence>
<evidence type="ECO:0000256" key="11">
    <source>
        <dbReference type="PROSITE-ProRule" id="PRU00169"/>
    </source>
</evidence>
<dbReference type="CDD" id="cd16922">
    <property type="entry name" value="HATPase_EvgS-ArcB-TorS-like"/>
    <property type="match status" value="1"/>
</dbReference>
<feature type="domain" description="PAC" evidence="15">
    <location>
        <begin position="553"/>
        <end position="604"/>
    </location>
</feature>
<evidence type="ECO:0000256" key="1">
    <source>
        <dbReference type="ARBA" id="ARBA00000085"/>
    </source>
</evidence>
<feature type="domain" description="PAC" evidence="15">
    <location>
        <begin position="943"/>
        <end position="996"/>
    </location>
</feature>
<dbReference type="InterPro" id="IPR011006">
    <property type="entry name" value="CheY-like_superfamily"/>
</dbReference>
<dbReference type="PROSITE" id="PS50110">
    <property type="entry name" value="RESPONSE_REGULATORY"/>
    <property type="match status" value="2"/>
</dbReference>
<feature type="domain" description="PAS" evidence="14">
    <location>
        <begin position="605"/>
        <end position="676"/>
    </location>
</feature>
<evidence type="ECO:0000259" key="12">
    <source>
        <dbReference type="PROSITE" id="PS50109"/>
    </source>
</evidence>
<evidence type="ECO:0000259" key="15">
    <source>
        <dbReference type="PROSITE" id="PS50113"/>
    </source>
</evidence>
<evidence type="ECO:0000256" key="4">
    <source>
        <dbReference type="ARBA" id="ARBA00022553"/>
    </source>
</evidence>
<dbReference type="InterPro" id="IPR003594">
    <property type="entry name" value="HATPase_dom"/>
</dbReference>
<dbReference type="Pfam" id="PF02518">
    <property type="entry name" value="HATPase_c"/>
    <property type="match status" value="1"/>
</dbReference>
<dbReference type="CDD" id="cd00130">
    <property type="entry name" value="PAS"/>
    <property type="match status" value="5"/>
</dbReference>
<dbReference type="SMART" id="SM00388">
    <property type="entry name" value="HisKA"/>
    <property type="match status" value="1"/>
</dbReference>
<dbReference type="InterPro" id="IPR035965">
    <property type="entry name" value="PAS-like_dom_sf"/>
</dbReference>